<dbReference type="GO" id="GO:0032259">
    <property type="term" value="P:methylation"/>
    <property type="evidence" value="ECO:0007669"/>
    <property type="project" value="UniProtKB-KW"/>
</dbReference>
<keyword evidence="1 6" id="KW-0489">Methyltransferase</keyword>
<feature type="repeat" description="TPR" evidence="4">
    <location>
        <begin position="343"/>
        <end position="376"/>
    </location>
</feature>
<evidence type="ECO:0000259" key="5">
    <source>
        <dbReference type="PROSITE" id="PS50123"/>
    </source>
</evidence>
<dbReference type="Pfam" id="PF13181">
    <property type="entry name" value="TPR_8"/>
    <property type="match status" value="1"/>
</dbReference>
<dbReference type="Proteomes" id="UP000292423">
    <property type="component" value="Unassembled WGS sequence"/>
</dbReference>
<evidence type="ECO:0000313" key="7">
    <source>
        <dbReference type="Proteomes" id="UP000292423"/>
    </source>
</evidence>
<proteinExistence type="predicted"/>
<keyword evidence="7" id="KW-1185">Reference proteome</keyword>
<feature type="domain" description="CheR-type methyltransferase" evidence="5">
    <location>
        <begin position="6"/>
        <end position="239"/>
    </location>
</feature>
<dbReference type="PROSITE" id="PS50005">
    <property type="entry name" value="TPR"/>
    <property type="match status" value="1"/>
</dbReference>
<evidence type="ECO:0000256" key="3">
    <source>
        <dbReference type="ARBA" id="ARBA00022691"/>
    </source>
</evidence>
<dbReference type="EMBL" id="SHKX01000010">
    <property type="protein sequence ID" value="RZU47688.1"/>
    <property type="molecule type" value="Genomic_DNA"/>
</dbReference>
<evidence type="ECO:0000256" key="4">
    <source>
        <dbReference type="PROSITE-ProRule" id="PRU00339"/>
    </source>
</evidence>
<sequence>MNVDARITGFLKQQIGLEAASIGASAIERALRQRHAATALTGESYGRRLQDSGEERQALIEAVVVPETWFFRYPESFTALAGLARTQQAVLGRPLRLLSAPCASGEEPYSIAMALLDAGLAPSQFTIDAVDISPQLLARAETGCYGRNSFRGDVESFRSRYFQEGPDGFHLLPQVRERVRFRPANLMQAETLAADVPYDFVFCRNVLIYFDVPTQEAVLRTLITLLHHNGSLFVGPAEASLLSRQGLQPLGVPLSFAFRLPPDRPAAKAADPVPKPQRTRPSIAAPSLRPVVTPLKRPTVAPVTAVAPAEDALARIAALANAGQIKEALAACRAQLERQGPGAAIFYWFGLLHDTAGRQAEAMTYYRKALYLDPRHPETLAHLSALLASQGDAAGARRLQQRAARGGNS</sequence>
<evidence type="ECO:0000256" key="2">
    <source>
        <dbReference type="ARBA" id="ARBA00022679"/>
    </source>
</evidence>
<dbReference type="Pfam" id="PF01739">
    <property type="entry name" value="CheR"/>
    <property type="match status" value="1"/>
</dbReference>
<accession>A0A4Q7ZAU1</accession>
<dbReference type="RefSeq" id="WP_130410910.1">
    <property type="nucleotide sequence ID" value="NZ_SHKX01000010.1"/>
</dbReference>
<keyword evidence="3" id="KW-0949">S-adenosyl-L-methionine</keyword>
<comment type="caution">
    <text evidence="6">The sequence shown here is derived from an EMBL/GenBank/DDBJ whole genome shotgun (WGS) entry which is preliminary data.</text>
</comment>
<dbReference type="InterPro" id="IPR029063">
    <property type="entry name" value="SAM-dependent_MTases_sf"/>
</dbReference>
<dbReference type="InterPro" id="IPR011990">
    <property type="entry name" value="TPR-like_helical_dom_sf"/>
</dbReference>
<dbReference type="SUPFAM" id="SSF53335">
    <property type="entry name" value="S-adenosyl-L-methionine-dependent methyltransferases"/>
    <property type="match status" value="1"/>
</dbReference>
<dbReference type="OrthoDB" id="9816309at2"/>
<dbReference type="InterPro" id="IPR050903">
    <property type="entry name" value="Bact_Chemotaxis_MeTrfase"/>
</dbReference>
<organism evidence="6 7">
    <name type="scientific">Fluviicoccus keumensis</name>
    <dbReference type="NCBI Taxonomy" id="1435465"/>
    <lineage>
        <taxon>Bacteria</taxon>
        <taxon>Pseudomonadati</taxon>
        <taxon>Pseudomonadota</taxon>
        <taxon>Gammaproteobacteria</taxon>
        <taxon>Moraxellales</taxon>
        <taxon>Moraxellaceae</taxon>
        <taxon>Fluviicoccus</taxon>
    </lineage>
</organism>
<evidence type="ECO:0000313" key="6">
    <source>
        <dbReference type="EMBL" id="RZU47688.1"/>
    </source>
</evidence>
<dbReference type="SUPFAM" id="SSF48452">
    <property type="entry name" value="TPR-like"/>
    <property type="match status" value="1"/>
</dbReference>
<gene>
    <name evidence="6" type="ORF">EV700_0655</name>
</gene>
<name>A0A4Q7ZAU1_9GAMM</name>
<dbReference type="SMART" id="SM00138">
    <property type="entry name" value="MeTrc"/>
    <property type="match status" value="1"/>
</dbReference>
<evidence type="ECO:0000256" key="1">
    <source>
        <dbReference type="ARBA" id="ARBA00022603"/>
    </source>
</evidence>
<dbReference type="Gene3D" id="1.25.40.10">
    <property type="entry name" value="Tetratricopeptide repeat domain"/>
    <property type="match status" value="1"/>
</dbReference>
<dbReference type="InterPro" id="IPR019734">
    <property type="entry name" value="TPR_rpt"/>
</dbReference>
<dbReference type="PANTHER" id="PTHR24422:SF19">
    <property type="entry name" value="CHEMOTAXIS PROTEIN METHYLTRANSFERASE"/>
    <property type="match status" value="1"/>
</dbReference>
<keyword evidence="2 6" id="KW-0808">Transferase</keyword>
<dbReference type="GO" id="GO:0008757">
    <property type="term" value="F:S-adenosylmethionine-dependent methyltransferase activity"/>
    <property type="evidence" value="ECO:0007669"/>
    <property type="project" value="InterPro"/>
</dbReference>
<dbReference type="PROSITE" id="PS50123">
    <property type="entry name" value="CHER"/>
    <property type="match status" value="1"/>
</dbReference>
<dbReference type="Gene3D" id="3.40.50.150">
    <property type="entry name" value="Vaccinia Virus protein VP39"/>
    <property type="match status" value="1"/>
</dbReference>
<dbReference type="InterPro" id="IPR022642">
    <property type="entry name" value="CheR_C"/>
</dbReference>
<dbReference type="PRINTS" id="PR00996">
    <property type="entry name" value="CHERMTFRASE"/>
</dbReference>
<reference evidence="6 7" key="1">
    <citation type="submission" date="2019-02" db="EMBL/GenBank/DDBJ databases">
        <title>Genomic Encyclopedia of Type Strains, Phase IV (KMG-IV): sequencing the most valuable type-strain genomes for metagenomic binning, comparative biology and taxonomic classification.</title>
        <authorList>
            <person name="Goeker M."/>
        </authorList>
    </citation>
    <scope>NUCLEOTIDE SEQUENCE [LARGE SCALE GENOMIC DNA]</scope>
    <source>
        <strain evidence="6 7">DSM 105135</strain>
    </source>
</reference>
<dbReference type="InterPro" id="IPR000780">
    <property type="entry name" value="CheR_MeTrfase"/>
</dbReference>
<protein>
    <submittedName>
        <fullName evidence="6">Chemotaxis protein methyltransferase WspC</fullName>
    </submittedName>
</protein>
<keyword evidence="4" id="KW-0802">TPR repeat</keyword>
<dbReference type="AlphaFoldDB" id="A0A4Q7ZAU1"/>
<dbReference type="PANTHER" id="PTHR24422">
    <property type="entry name" value="CHEMOTAXIS PROTEIN METHYLTRANSFERASE"/>
    <property type="match status" value="1"/>
</dbReference>